<dbReference type="Gene3D" id="1.20.1250.20">
    <property type="entry name" value="MFS general substrate transporter like domains"/>
    <property type="match status" value="1"/>
</dbReference>
<gene>
    <name evidence="8" type="ORF">SAMEA2297795_00960</name>
    <name evidence="9" type="ORF">SAMEA2297796_01243</name>
</gene>
<evidence type="ECO:0000313" key="10">
    <source>
        <dbReference type="Proteomes" id="UP000095412"/>
    </source>
</evidence>
<accession>A0A1D4K174</accession>
<dbReference type="Pfam" id="PF07690">
    <property type="entry name" value="MFS_1"/>
    <property type="match status" value="1"/>
</dbReference>
<evidence type="ECO:0000256" key="6">
    <source>
        <dbReference type="SAM" id="Phobius"/>
    </source>
</evidence>
<dbReference type="CDD" id="cd17489">
    <property type="entry name" value="MFS_YfcJ_like"/>
    <property type="match status" value="1"/>
</dbReference>
<feature type="transmembrane region" description="Helical" evidence="6">
    <location>
        <begin position="324"/>
        <end position="346"/>
    </location>
</feature>
<feature type="transmembrane region" description="Helical" evidence="6">
    <location>
        <begin position="263"/>
        <end position="284"/>
    </location>
</feature>
<feature type="transmembrane region" description="Helical" evidence="6">
    <location>
        <begin position="152"/>
        <end position="173"/>
    </location>
</feature>
<dbReference type="PROSITE" id="PS50850">
    <property type="entry name" value="MFS"/>
    <property type="match status" value="1"/>
</dbReference>
<evidence type="ECO:0000313" key="11">
    <source>
        <dbReference type="Proteomes" id="UP000095768"/>
    </source>
</evidence>
<dbReference type="InterPro" id="IPR020846">
    <property type="entry name" value="MFS_dom"/>
</dbReference>
<feature type="domain" description="Major facilitator superfamily (MFS) profile" evidence="7">
    <location>
        <begin position="28"/>
        <end position="411"/>
    </location>
</feature>
<dbReference type="InterPro" id="IPR052714">
    <property type="entry name" value="MFS_Exporter"/>
</dbReference>
<feature type="transmembrane region" description="Helical" evidence="6">
    <location>
        <begin position="62"/>
        <end position="82"/>
    </location>
</feature>
<dbReference type="SUPFAM" id="SSF103473">
    <property type="entry name" value="MFS general substrate transporter"/>
    <property type="match status" value="1"/>
</dbReference>
<evidence type="ECO:0000256" key="3">
    <source>
        <dbReference type="ARBA" id="ARBA00022692"/>
    </source>
</evidence>
<evidence type="ECO:0000256" key="4">
    <source>
        <dbReference type="ARBA" id="ARBA00022989"/>
    </source>
</evidence>
<feature type="transmembrane region" description="Helical" evidence="6">
    <location>
        <begin position="32"/>
        <end position="50"/>
    </location>
</feature>
<name>A0A1D4K174_9STAP</name>
<organism evidence="8 11">
    <name type="scientific">Staphylococcus caeli</name>
    <dbReference type="NCBI Taxonomy" id="2201815"/>
    <lineage>
        <taxon>Bacteria</taxon>
        <taxon>Bacillati</taxon>
        <taxon>Bacillota</taxon>
        <taxon>Bacilli</taxon>
        <taxon>Bacillales</taxon>
        <taxon>Staphylococcaceae</taxon>
        <taxon>Staphylococcus</taxon>
    </lineage>
</organism>
<keyword evidence="2" id="KW-0813">Transport</keyword>
<dbReference type="EMBL" id="FMPG01000002">
    <property type="protein sequence ID" value="SCS67708.1"/>
    <property type="molecule type" value="Genomic_DNA"/>
</dbReference>
<dbReference type="AlphaFoldDB" id="A0A1D4K174"/>
<keyword evidence="10" id="KW-1185">Reference proteome</keyword>
<feature type="transmembrane region" description="Helical" evidence="6">
    <location>
        <begin position="358"/>
        <end position="380"/>
    </location>
</feature>
<keyword evidence="3 6" id="KW-0812">Transmembrane</keyword>
<dbReference type="PANTHER" id="PTHR23531:SF2">
    <property type="entry name" value="PERMEASE"/>
    <property type="match status" value="1"/>
</dbReference>
<keyword evidence="4 6" id="KW-1133">Transmembrane helix</keyword>
<proteinExistence type="predicted"/>
<dbReference type="Proteomes" id="UP000095412">
    <property type="component" value="Unassembled WGS sequence"/>
</dbReference>
<dbReference type="PANTHER" id="PTHR23531">
    <property type="entry name" value="QUINOLENE RESISTANCE PROTEIN NORA"/>
    <property type="match status" value="1"/>
</dbReference>
<sequence>MNKKIRKGTDVNESNEQPPLVKTALSWQFLRLYILTLMFFSANAILNVFIPLRGHDLGATNTIIGVVMGAYMLTAMIFRPWAGQIIAKIGALQVLRLILVINAIALIIYGFTGLEGYFIARVMQGVCTAFFSMALQIGIINALPEEQRAEGVSLYSLFSTIPNLIGPFIAVGIWQMNQISLFAIVMIMIALSTTFFGYRITRNAPRPESSNKIEPTSFNAITVFSQFFKNKELLVCGTIMIGASVVFGAVSVFIPLYTIQGGFANAGLFLTIQAIAVVAARFYLRKWIPSDGQWHVQFMIIVLSLLAMASFIVAYGPYLPITLFYGAAILIGMTQALVYPTLTTYLSFTLPENGRNMLLGLFIACADLGISLGGTVMGPISDWFGFTWMYIICGCLAICMVFMSLFVKKAMILK</sequence>
<dbReference type="NCBIfam" id="NF047574">
    <property type="entry name" value="opine_export_Sa"/>
    <property type="match status" value="1"/>
</dbReference>
<feature type="transmembrane region" description="Helical" evidence="6">
    <location>
        <begin position="386"/>
        <end position="407"/>
    </location>
</feature>
<dbReference type="EMBL" id="FMPI01000007">
    <property type="protein sequence ID" value="SCS85134.1"/>
    <property type="molecule type" value="Genomic_DNA"/>
</dbReference>
<evidence type="ECO:0000313" key="8">
    <source>
        <dbReference type="EMBL" id="SCS67708.1"/>
    </source>
</evidence>
<evidence type="ECO:0000256" key="2">
    <source>
        <dbReference type="ARBA" id="ARBA00022448"/>
    </source>
</evidence>
<feature type="transmembrane region" description="Helical" evidence="6">
    <location>
        <begin position="233"/>
        <end position="257"/>
    </location>
</feature>
<feature type="transmembrane region" description="Helical" evidence="6">
    <location>
        <begin position="296"/>
        <end position="318"/>
    </location>
</feature>
<reference evidence="9 10" key="2">
    <citation type="submission" date="2016-09" db="EMBL/GenBank/DDBJ databases">
        <authorList>
            <consortium name="Pathogen Informatics"/>
            <person name="Sun Q."/>
            <person name="Inoue M."/>
        </authorList>
    </citation>
    <scope>NUCLEOTIDE SEQUENCE [LARGE SCALE GENOMIC DNA]</scope>
    <source>
        <strain evidence="9 10">82C</strain>
    </source>
</reference>
<keyword evidence="5 6" id="KW-0472">Membrane</keyword>
<evidence type="ECO:0000256" key="1">
    <source>
        <dbReference type="ARBA" id="ARBA00004651"/>
    </source>
</evidence>
<comment type="subcellular location">
    <subcellularLocation>
        <location evidence="1">Cell membrane</location>
        <topology evidence="1">Multi-pass membrane protein</topology>
    </subcellularLocation>
</comment>
<evidence type="ECO:0000259" key="7">
    <source>
        <dbReference type="PROSITE" id="PS50850"/>
    </source>
</evidence>
<dbReference type="Proteomes" id="UP000095768">
    <property type="component" value="Unassembled WGS sequence"/>
</dbReference>
<dbReference type="GO" id="GO:0005886">
    <property type="term" value="C:plasma membrane"/>
    <property type="evidence" value="ECO:0007669"/>
    <property type="project" value="UniProtKB-SubCell"/>
</dbReference>
<evidence type="ECO:0000313" key="9">
    <source>
        <dbReference type="EMBL" id="SCS85134.1"/>
    </source>
</evidence>
<dbReference type="InterPro" id="IPR011701">
    <property type="entry name" value="MFS"/>
</dbReference>
<protein>
    <submittedName>
        <fullName evidence="8">Transporter</fullName>
    </submittedName>
</protein>
<feature type="transmembrane region" description="Helical" evidence="6">
    <location>
        <begin position="118"/>
        <end position="140"/>
    </location>
</feature>
<evidence type="ECO:0000256" key="5">
    <source>
        <dbReference type="ARBA" id="ARBA00023136"/>
    </source>
</evidence>
<feature type="transmembrane region" description="Helical" evidence="6">
    <location>
        <begin position="94"/>
        <end position="112"/>
    </location>
</feature>
<reference evidence="8 11" key="1">
    <citation type="submission" date="2016-09" db="EMBL/GenBank/DDBJ databases">
        <authorList>
            <consortium name="Pathogen Informatics"/>
        </authorList>
    </citation>
    <scope>NUCLEOTIDE SEQUENCE [LARGE SCALE GENOMIC DNA]</scope>
    <source>
        <strain evidence="8 11">82B</strain>
    </source>
</reference>
<feature type="transmembrane region" description="Helical" evidence="6">
    <location>
        <begin position="179"/>
        <end position="198"/>
    </location>
</feature>
<dbReference type="GO" id="GO:0022857">
    <property type="term" value="F:transmembrane transporter activity"/>
    <property type="evidence" value="ECO:0007669"/>
    <property type="project" value="InterPro"/>
</dbReference>
<dbReference type="InterPro" id="IPR036259">
    <property type="entry name" value="MFS_trans_sf"/>
</dbReference>